<dbReference type="Gene3D" id="2.40.30.170">
    <property type="match status" value="1"/>
</dbReference>
<dbReference type="Pfam" id="PF25944">
    <property type="entry name" value="Beta-barrel_RND"/>
    <property type="match status" value="1"/>
</dbReference>
<feature type="coiled-coil region" evidence="3">
    <location>
        <begin position="116"/>
        <end position="143"/>
    </location>
</feature>
<dbReference type="Proteomes" id="UP001595799">
    <property type="component" value="Unassembled WGS sequence"/>
</dbReference>
<dbReference type="InterPro" id="IPR058624">
    <property type="entry name" value="MdtA-like_HH"/>
</dbReference>
<dbReference type="PROSITE" id="PS51257">
    <property type="entry name" value="PROKAR_LIPOPROTEIN"/>
    <property type="match status" value="1"/>
</dbReference>
<dbReference type="Gene3D" id="1.10.287.470">
    <property type="entry name" value="Helix hairpin bin"/>
    <property type="match status" value="1"/>
</dbReference>
<keyword evidence="10" id="KW-1185">Reference proteome</keyword>
<dbReference type="InterPro" id="IPR058625">
    <property type="entry name" value="MdtA-like_BSH"/>
</dbReference>
<gene>
    <name evidence="9" type="ORF">ACFOW6_12930</name>
</gene>
<evidence type="ECO:0000313" key="10">
    <source>
        <dbReference type="Proteomes" id="UP001595799"/>
    </source>
</evidence>
<evidence type="ECO:0000313" key="9">
    <source>
        <dbReference type="EMBL" id="MFC4352447.1"/>
    </source>
</evidence>
<feature type="domain" description="Multidrug resistance protein MdtA-like beta-barrel" evidence="7">
    <location>
        <begin position="220"/>
        <end position="309"/>
    </location>
</feature>
<evidence type="ECO:0000259" key="8">
    <source>
        <dbReference type="Pfam" id="PF25967"/>
    </source>
</evidence>
<reference evidence="10" key="1">
    <citation type="journal article" date="2019" name="Int. J. Syst. Evol. Microbiol.">
        <title>The Global Catalogue of Microorganisms (GCM) 10K type strain sequencing project: providing services to taxonomists for standard genome sequencing and annotation.</title>
        <authorList>
            <consortium name="The Broad Institute Genomics Platform"/>
            <consortium name="The Broad Institute Genome Sequencing Center for Infectious Disease"/>
            <person name="Wu L."/>
            <person name="Ma J."/>
        </authorList>
    </citation>
    <scope>NUCLEOTIDE SEQUENCE [LARGE SCALE GENOMIC DNA]</scope>
    <source>
        <strain evidence="10">CECT 8472</strain>
    </source>
</reference>
<evidence type="ECO:0000259" key="5">
    <source>
        <dbReference type="Pfam" id="PF25876"/>
    </source>
</evidence>
<dbReference type="Pfam" id="PF25917">
    <property type="entry name" value="BSH_RND"/>
    <property type="match status" value="1"/>
</dbReference>
<dbReference type="Gene3D" id="2.40.50.100">
    <property type="match status" value="1"/>
</dbReference>
<organism evidence="9 10">
    <name type="scientific">Fodinicurvata halophila</name>
    <dbReference type="NCBI Taxonomy" id="1419723"/>
    <lineage>
        <taxon>Bacteria</taxon>
        <taxon>Pseudomonadati</taxon>
        <taxon>Pseudomonadota</taxon>
        <taxon>Alphaproteobacteria</taxon>
        <taxon>Rhodospirillales</taxon>
        <taxon>Rhodovibrionaceae</taxon>
        <taxon>Fodinicurvata</taxon>
    </lineage>
</organism>
<proteinExistence type="inferred from homology"/>
<comment type="similarity">
    <text evidence="2">Belongs to the membrane fusion protein (MFP) (TC 8.A.1) family.</text>
</comment>
<feature type="domain" description="Multidrug resistance protein MdtA-like alpha-helical hairpin" evidence="5">
    <location>
        <begin position="116"/>
        <end position="185"/>
    </location>
</feature>
<dbReference type="InterPro" id="IPR058627">
    <property type="entry name" value="MdtA-like_C"/>
</dbReference>
<evidence type="ECO:0000256" key="3">
    <source>
        <dbReference type="SAM" id="Coils"/>
    </source>
</evidence>
<accession>A0ABV8UME3</accession>
<feature type="domain" description="Multidrug resistance protein MdtA-like barrel-sandwich hybrid" evidence="6">
    <location>
        <begin position="75"/>
        <end position="215"/>
    </location>
</feature>
<name>A0ABV8UME3_9PROT</name>
<dbReference type="Pfam" id="PF25876">
    <property type="entry name" value="HH_MFP_RND"/>
    <property type="match status" value="1"/>
</dbReference>
<evidence type="ECO:0000259" key="6">
    <source>
        <dbReference type="Pfam" id="PF25917"/>
    </source>
</evidence>
<dbReference type="NCBIfam" id="TIGR01730">
    <property type="entry name" value="RND_mfp"/>
    <property type="match status" value="1"/>
</dbReference>
<protein>
    <submittedName>
        <fullName evidence="9">Efflux RND transporter periplasmic adaptor subunit</fullName>
    </submittedName>
</protein>
<evidence type="ECO:0000259" key="7">
    <source>
        <dbReference type="Pfam" id="PF25944"/>
    </source>
</evidence>
<comment type="caution">
    <text evidence="9">The sequence shown here is derived from an EMBL/GenBank/DDBJ whole genome shotgun (WGS) entry which is preliminary data.</text>
</comment>
<feature type="domain" description="Multidrug resistance protein MdtA-like C-terminal permuted SH3" evidence="8">
    <location>
        <begin position="314"/>
        <end position="372"/>
    </location>
</feature>
<dbReference type="InterPro" id="IPR006143">
    <property type="entry name" value="RND_pump_MFP"/>
</dbReference>
<dbReference type="PANTHER" id="PTHR30158:SF24">
    <property type="entry name" value="HLYD FAMILY SECRETION PROTEIN"/>
    <property type="match status" value="1"/>
</dbReference>
<dbReference type="Pfam" id="PF25967">
    <property type="entry name" value="RND-MFP_C"/>
    <property type="match status" value="1"/>
</dbReference>
<dbReference type="InterPro" id="IPR058626">
    <property type="entry name" value="MdtA-like_b-barrel"/>
</dbReference>
<sequence>MRTSAEYKTSSAAILRGLAAASLLALLAACGSEDSAQGQAGGQGGGPPPQVNVVTTERQDRDVYADYAGRARGAREVEVRARVEGILQKRLYDEGKVVEEDDSLFAIDPEPFALALQAARAERDRAEAEVQQAEREWRRVSRLYEQNAISERERDAALSTLELARASLALSTAQVDQARLELDYTDVAAPAPGVTSLEALPEGSLVERGSLLTTITQMDPVHVRFALPESDAALQRQAREAMGRSGNGDNRRDATLILPGGQEYERTGEIDFTASTIDPDTGTVLARAVFPNPDHRIVPGQFVRVRLLLRTLEDAISVPEKAVGEGPQSAQVFVVDEENVVQARQVTLGPVVDSMQVISEGLEAGEQVIVNGQVAVRDGMTVQPQQAQNGDSEDGSDAQKEASTGEAN</sequence>
<evidence type="ECO:0000256" key="1">
    <source>
        <dbReference type="ARBA" id="ARBA00004196"/>
    </source>
</evidence>
<evidence type="ECO:0000256" key="4">
    <source>
        <dbReference type="SAM" id="MobiDB-lite"/>
    </source>
</evidence>
<keyword evidence="3" id="KW-0175">Coiled coil</keyword>
<comment type="subcellular location">
    <subcellularLocation>
        <location evidence="1">Cell envelope</location>
    </subcellularLocation>
</comment>
<feature type="region of interest" description="Disordered" evidence="4">
    <location>
        <begin position="380"/>
        <end position="408"/>
    </location>
</feature>
<dbReference type="SUPFAM" id="SSF111369">
    <property type="entry name" value="HlyD-like secretion proteins"/>
    <property type="match status" value="1"/>
</dbReference>
<dbReference type="RefSeq" id="WP_382422799.1">
    <property type="nucleotide sequence ID" value="NZ_JBHSCW010000007.1"/>
</dbReference>
<dbReference type="EMBL" id="JBHSCW010000007">
    <property type="protein sequence ID" value="MFC4352447.1"/>
    <property type="molecule type" value="Genomic_DNA"/>
</dbReference>
<dbReference type="Gene3D" id="2.40.420.20">
    <property type="match status" value="1"/>
</dbReference>
<evidence type="ECO:0000256" key="2">
    <source>
        <dbReference type="ARBA" id="ARBA00009477"/>
    </source>
</evidence>
<dbReference type="PANTHER" id="PTHR30158">
    <property type="entry name" value="ACRA/E-RELATED COMPONENT OF DRUG EFFLUX TRANSPORTER"/>
    <property type="match status" value="1"/>
</dbReference>